<evidence type="ECO:0000256" key="2">
    <source>
        <dbReference type="SAM" id="SignalP"/>
    </source>
</evidence>
<evidence type="ECO:0000256" key="1">
    <source>
        <dbReference type="SAM" id="MobiDB-lite"/>
    </source>
</evidence>
<feature type="chain" id="PRO_5041948404" evidence="2">
    <location>
        <begin position="28"/>
        <end position="216"/>
    </location>
</feature>
<keyword evidence="2" id="KW-0732">Signal</keyword>
<reference evidence="3" key="1">
    <citation type="submission" date="2023-11" db="EMBL/GenBank/DDBJ databases">
        <title>Genome assemblies of two species of porcelain crab, Petrolisthes cinctipes and Petrolisthes manimaculis (Anomura: Porcellanidae).</title>
        <authorList>
            <person name="Angst P."/>
        </authorList>
    </citation>
    <scope>NUCLEOTIDE SEQUENCE</scope>
    <source>
        <strain evidence="3">PB745_02</strain>
        <tissue evidence="3">Gill</tissue>
    </source>
</reference>
<dbReference type="AlphaFoldDB" id="A0AAE1TLK7"/>
<dbReference type="EMBL" id="JAWZYT010005619">
    <property type="protein sequence ID" value="KAK4290073.1"/>
    <property type="molecule type" value="Genomic_DNA"/>
</dbReference>
<comment type="caution">
    <text evidence="3">The sequence shown here is derived from an EMBL/GenBank/DDBJ whole genome shotgun (WGS) entry which is preliminary data.</text>
</comment>
<proteinExistence type="predicted"/>
<accession>A0AAE1TLK7</accession>
<feature type="compositionally biased region" description="Low complexity" evidence="1">
    <location>
        <begin position="128"/>
        <end position="137"/>
    </location>
</feature>
<feature type="signal peptide" evidence="2">
    <location>
        <begin position="1"/>
        <end position="27"/>
    </location>
</feature>
<keyword evidence="4" id="KW-1185">Reference proteome</keyword>
<organism evidence="3 4">
    <name type="scientific">Petrolisthes manimaculis</name>
    <dbReference type="NCBI Taxonomy" id="1843537"/>
    <lineage>
        <taxon>Eukaryota</taxon>
        <taxon>Metazoa</taxon>
        <taxon>Ecdysozoa</taxon>
        <taxon>Arthropoda</taxon>
        <taxon>Crustacea</taxon>
        <taxon>Multicrustacea</taxon>
        <taxon>Malacostraca</taxon>
        <taxon>Eumalacostraca</taxon>
        <taxon>Eucarida</taxon>
        <taxon>Decapoda</taxon>
        <taxon>Pleocyemata</taxon>
        <taxon>Anomura</taxon>
        <taxon>Galatheoidea</taxon>
        <taxon>Porcellanidae</taxon>
        <taxon>Petrolisthes</taxon>
    </lineage>
</organism>
<evidence type="ECO:0000313" key="3">
    <source>
        <dbReference type="EMBL" id="KAK4290073.1"/>
    </source>
</evidence>
<name>A0AAE1TLK7_9EUCA</name>
<dbReference type="PROSITE" id="PS51257">
    <property type="entry name" value="PROKAR_LIPOPROTEIN"/>
    <property type="match status" value="1"/>
</dbReference>
<sequence>MRRPLLGPLALLVACFSLLVWPSMTQADNVANDATQQTKTSNSTKNEVKEIESLPPSAIISVPEGAKVNGSEKLFFGSYSTTTYTVVSASTSTVFYSCLSGTSGTVCQGRRKRKTFSIPRATDGDDVNNAGLEGSLNGEEELSEAPETRVESNGEEGNGEAHRTVSVPETQVKGTVVVLATTTVLVVVCVVARKRSRSPVSNKPTGLSRLALIGSK</sequence>
<feature type="region of interest" description="Disordered" evidence="1">
    <location>
        <begin position="117"/>
        <end position="164"/>
    </location>
</feature>
<protein>
    <submittedName>
        <fullName evidence="3">Uncharacterized protein</fullName>
    </submittedName>
</protein>
<dbReference type="Proteomes" id="UP001292094">
    <property type="component" value="Unassembled WGS sequence"/>
</dbReference>
<evidence type="ECO:0000313" key="4">
    <source>
        <dbReference type="Proteomes" id="UP001292094"/>
    </source>
</evidence>
<gene>
    <name evidence="3" type="ORF">Pmani_037001</name>
</gene>